<feature type="transmembrane region" description="Helical" evidence="5">
    <location>
        <begin position="261"/>
        <end position="279"/>
    </location>
</feature>
<evidence type="ECO:0000256" key="4">
    <source>
        <dbReference type="ARBA" id="ARBA00023136"/>
    </source>
</evidence>
<comment type="caution">
    <text evidence="7">The sequence shown here is derived from an EMBL/GenBank/DDBJ whole genome shotgun (WGS) entry which is preliminary data.</text>
</comment>
<dbReference type="GO" id="GO:0022857">
    <property type="term" value="F:transmembrane transporter activity"/>
    <property type="evidence" value="ECO:0007669"/>
    <property type="project" value="InterPro"/>
</dbReference>
<feature type="transmembrane region" description="Helical" evidence="5">
    <location>
        <begin position="413"/>
        <end position="435"/>
    </location>
</feature>
<dbReference type="EMBL" id="QWKP01000217">
    <property type="protein sequence ID" value="RHA38062.1"/>
    <property type="molecule type" value="Genomic_DNA"/>
</dbReference>
<evidence type="ECO:0000256" key="5">
    <source>
        <dbReference type="SAM" id="Phobius"/>
    </source>
</evidence>
<feature type="domain" description="Major facilitator superfamily (MFS) profile" evidence="6">
    <location>
        <begin position="41"/>
        <end position="439"/>
    </location>
</feature>
<reference evidence="7 8" key="1">
    <citation type="submission" date="2018-08" db="EMBL/GenBank/DDBJ databases">
        <title>Cellulomonas rhizosphaerae sp. nov., a novel actinomycete isolated from soil.</title>
        <authorList>
            <person name="Tian Y."/>
        </authorList>
    </citation>
    <scope>NUCLEOTIDE SEQUENCE [LARGE SCALE GENOMIC DNA]</scope>
    <source>
        <strain evidence="7 8">NEAU-TCZ24</strain>
    </source>
</reference>
<dbReference type="InterPro" id="IPR036259">
    <property type="entry name" value="MFS_trans_sf"/>
</dbReference>
<name>A0A413RIB9_9CELL</name>
<feature type="transmembrane region" description="Helical" evidence="5">
    <location>
        <begin position="111"/>
        <end position="129"/>
    </location>
</feature>
<dbReference type="InterPro" id="IPR011701">
    <property type="entry name" value="MFS"/>
</dbReference>
<evidence type="ECO:0000256" key="3">
    <source>
        <dbReference type="ARBA" id="ARBA00022989"/>
    </source>
</evidence>
<evidence type="ECO:0000259" key="6">
    <source>
        <dbReference type="PROSITE" id="PS50850"/>
    </source>
</evidence>
<accession>A0A413RIB9</accession>
<protein>
    <submittedName>
        <fullName evidence="7">MFS transporter</fullName>
    </submittedName>
</protein>
<dbReference type="AlphaFoldDB" id="A0A413RIB9"/>
<dbReference type="InterPro" id="IPR052524">
    <property type="entry name" value="MFS_Cyanate_Porter"/>
</dbReference>
<dbReference type="Proteomes" id="UP000283374">
    <property type="component" value="Unassembled WGS sequence"/>
</dbReference>
<proteinExistence type="predicted"/>
<sequence>MRCSQHRQVRPPPDPVQVIFPFPRAGTGRTVPSAVPAPWRGRIVVLVGIVLVGLNLRIAVASVSPILDLVRADVDLTAAEVGLLGTIPVISFALFGSLATPLARRFGLEPTMVAALLLSAVGEVARALTSSAPGFLGWSMIALAGMGMGNVLLPPLVKRYFPDRIGAVTAAYSVALSISTALPPLFALPLARATSWRVAVGVWAVVGLAAAVPWLFVIARSASARAHLRSILRRAPQPGGPGALGGAGGDEVRVVWRSRQAWAMALMFGMNSLGTYVGFAWLPTLLADAGLPSDEGGRWLALFAVLGAPMSLFGPVLAQRMRNPYPLVVAFVACWAIGYTGLWFTPAHGTAVWMVLLGIGPSSFPVLLALIGLRSTSSATAVALSGMVQGTGYVISGFGPIGIGIVYEATGGWHAPIAVLLGCLVVLLVAAWFACRPTMIGPPVG</sequence>
<keyword evidence="8" id="KW-1185">Reference proteome</keyword>
<feature type="transmembrane region" description="Helical" evidence="5">
    <location>
        <begin position="299"/>
        <end position="318"/>
    </location>
</feature>
<dbReference type="PROSITE" id="PS50850">
    <property type="entry name" value="MFS"/>
    <property type="match status" value="1"/>
</dbReference>
<evidence type="ECO:0000256" key="2">
    <source>
        <dbReference type="ARBA" id="ARBA00022692"/>
    </source>
</evidence>
<feature type="transmembrane region" description="Helical" evidence="5">
    <location>
        <begin position="383"/>
        <end position="407"/>
    </location>
</feature>
<keyword evidence="4 5" id="KW-0472">Membrane</keyword>
<dbReference type="SUPFAM" id="SSF103473">
    <property type="entry name" value="MFS general substrate transporter"/>
    <property type="match status" value="1"/>
</dbReference>
<dbReference type="Pfam" id="PF07690">
    <property type="entry name" value="MFS_1"/>
    <property type="match status" value="1"/>
</dbReference>
<feature type="transmembrane region" description="Helical" evidence="5">
    <location>
        <begin position="79"/>
        <end position="99"/>
    </location>
</feature>
<dbReference type="OrthoDB" id="5317164at2"/>
<dbReference type="PANTHER" id="PTHR23523">
    <property type="match status" value="1"/>
</dbReference>
<evidence type="ECO:0000313" key="7">
    <source>
        <dbReference type="EMBL" id="RHA38062.1"/>
    </source>
</evidence>
<dbReference type="InterPro" id="IPR020846">
    <property type="entry name" value="MFS_dom"/>
</dbReference>
<feature type="transmembrane region" description="Helical" evidence="5">
    <location>
        <begin position="165"/>
        <end position="186"/>
    </location>
</feature>
<feature type="transmembrane region" description="Helical" evidence="5">
    <location>
        <begin position="135"/>
        <end position="153"/>
    </location>
</feature>
<feature type="transmembrane region" description="Helical" evidence="5">
    <location>
        <begin position="43"/>
        <end position="67"/>
    </location>
</feature>
<keyword evidence="3 5" id="KW-1133">Transmembrane helix</keyword>
<evidence type="ECO:0000256" key="1">
    <source>
        <dbReference type="ARBA" id="ARBA00004651"/>
    </source>
</evidence>
<feature type="transmembrane region" description="Helical" evidence="5">
    <location>
        <begin position="325"/>
        <end position="345"/>
    </location>
</feature>
<dbReference type="Gene3D" id="1.20.1250.20">
    <property type="entry name" value="MFS general substrate transporter like domains"/>
    <property type="match status" value="2"/>
</dbReference>
<dbReference type="GO" id="GO:0005886">
    <property type="term" value="C:plasma membrane"/>
    <property type="evidence" value="ECO:0007669"/>
    <property type="project" value="UniProtKB-SubCell"/>
</dbReference>
<feature type="transmembrane region" description="Helical" evidence="5">
    <location>
        <begin position="351"/>
        <end position="371"/>
    </location>
</feature>
<organism evidence="7 8">
    <name type="scientific">Cellulomonas rhizosphaerae</name>
    <dbReference type="NCBI Taxonomy" id="2293719"/>
    <lineage>
        <taxon>Bacteria</taxon>
        <taxon>Bacillati</taxon>
        <taxon>Actinomycetota</taxon>
        <taxon>Actinomycetes</taxon>
        <taxon>Micrococcales</taxon>
        <taxon>Cellulomonadaceae</taxon>
        <taxon>Cellulomonas</taxon>
    </lineage>
</organism>
<feature type="transmembrane region" description="Helical" evidence="5">
    <location>
        <begin position="198"/>
        <end position="219"/>
    </location>
</feature>
<keyword evidence="2 5" id="KW-0812">Transmembrane</keyword>
<dbReference type="PANTHER" id="PTHR23523:SF2">
    <property type="entry name" value="2-NITROIMIDAZOLE TRANSPORTER"/>
    <property type="match status" value="1"/>
</dbReference>
<gene>
    <name evidence="7" type="ORF">D1825_15075</name>
</gene>
<comment type="subcellular location">
    <subcellularLocation>
        <location evidence="1">Cell membrane</location>
        <topology evidence="1">Multi-pass membrane protein</topology>
    </subcellularLocation>
</comment>
<evidence type="ECO:0000313" key="8">
    <source>
        <dbReference type="Proteomes" id="UP000283374"/>
    </source>
</evidence>